<evidence type="ECO:0000256" key="1">
    <source>
        <dbReference type="SAM" id="MobiDB-lite"/>
    </source>
</evidence>
<reference evidence="2 3" key="1">
    <citation type="submission" date="2019-05" db="EMBL/GenBank/DDBJ databases">
        <title>Another draft genome of Portunus trituberculatus and its Hox gene families provides insights of decapod evolution.</title>
        <authorList>
            <person name="Jeong J.-H."/>
            <person name="Song I."/>
            <person name="Kim S."/>
            <person name="Choi T."/>
            <person name="Kim D."/>
            <person name="Ryu S."/>
            <person name="Kim W."/>
        </authorList>
    </citation>
    <scope>NUCLEOTIDE SEQUENCE [LARGE SCALE GENOMIC DNA]</scope>
    <source>
        <tissue evidence="2">Muscle</tissue>
    </source>
</reference>
<dbReference type="EMBL" id="VSRR010088829">
    <property type="protein sequence ID" value="MPC91752.1"/>
    <property type="molecule type" value="Genomic_DNA"/>
</dbReference>
<feature type="region of interest" description="Disordered" evidence="1">
    <location>
        <begin position="49"/>
        <end position="74"/>
    </location>
</feature>
<proteinExistence type="predicted"/>
<sequence length="74" mass="8225">MAVTKTRESSIEPRDALETLKVHVRHRGSHPHLCLSRCLPCPSPCPPATPSPLRPYSETPSRLTTTICQGHRDN</sequence>
<comment type="caution">
    <text evidence="2">The sequence shown here is derived from an EMBL/GenBank/DDBJ whole genome shotgun (WGS) entry which is preliminary data.</text>
</comment>
<dbReference type="Proteomes" id="UP000324222">
    <property type="component" value="Unassembled WGS sequence"/>
</dbReference>
<feature type="compositionally biased region" description="Polar residues" evidence="1">
    <location>
        <begin position="58"/>
        <end position="68"/>
    </location>
</feature>
<dbReference type="AlphaFoldDB" id="A0A5B7J6C9"/>
<protein>
    <submittedName>
        <fullName evidence="2">Uncharacterized protein</fullName>
    </submittedName>
</protein>
<evidence type="ECO:0000313" key="2">
    <source>
        <dbReference type="EMBL" id="MPC91752.1"/>
    </source>
</evidence>
<organism evidence="2 3">
    <name type="scientific">Portunus trituberculatus</name>
    <name type="common">Swimming crab</name>
    <name type="synonym">Neptunus trituberculatus</name>
    <dbReference type="NCBI Taxonomy" id="210409"/>
    <lineage>
        <taxon>Eukaryota</taxon>
        <taxon>Metazoa</taxon>
        <taxon>Ecdysozoa</taxon>
        <taxon>Arthropoda</taxon>
        <taxon>Crustacea</taxon>
        <taxon>Multicrustacea</taxon>
        <taxon>Malacostraca</taxon>
        <taxon>Eumalacostraca</taxon>
        <taxon>Eucarida</taxon>
        <taxon>Decapoda</taxon>
        <taxon>Pleocyemata</taxon>
        <taxon>Brachyura</taxon>
        <taxon>Eubrachyura</taxon>
        <taxon>Portunoidea</taxon>
        <taxon>Portunidae</taxon>
        <taxon>Portuninae</taxon>
        <taxon>Portunus</taxon>
    </lineage>
</organism>
<gene>
    <name evidence="2" type="ORF">E2C01_086809</name>
</gene>
<accession>A0A5B7J6C9</accession>
<keyword evidence="3" id="KW-1185">Reference proteome</keyword>
<name>A0A5B7J6C9_PORTR</name>
<evidence type="ECO:0000313" key="3">
    <source>
        <dbReference type="Proteomes" id="UP000324222"/>
    </source>
</evidence>